<protein>
    <submittedName>
        <fullName evidence="2">Uncharacterized protein</fullName>
    </submittedName>
</protein>
<dbReference type="AlphaFoldDB" id="A0A2T4CEB2"/>
<sequence>MHHYSPGAAGPRPSRPLEPQSRPSPLLPVTSCPFPLTWSPILLIRPNPPAPQSDPCLISPSTLQKPNPSFFLLKTDAKLSFARVTVQLLLCGTTHDR</sequence>
<organism evidence="2 3">
    <name type="scientific">Trichoderma longibrachiatum ATCC 18648</name>
    <dbReference type="NCBI Taxonomy" id="983965"/>
    <lineage>
        <taxon>Eukaryota</taxon>
        <taxon>Fungi</taxon>
        <taxon>Dikarya</taxon>
        <taxon>Ascomycota</taxon>
        <taxon>Pezizomycotina</taxon>
        <taxon>Sordariomycetes</taxon>
        <taxon>Hypocreomycetidae</taxon>
        <taxon>Hypocreales</taxon>
        <taxon>Hypocreaceae</taxon>
        <taxon>Trichoderma</taxon>
    </lineage>
</organism>
<dbReference type="EMBL" id="KZ679127">
    <property type="protein sequence ID" value="PTB79911.1"/>
    <property type="molecule type" value="Genomic_DNA"/>
</dbReference>
<accession>A0A2T4CEB2</accession>
<gene>
    <name evidence="2" type="ORF">M440DRAFT_1397189</name>
</gene>
<keyword evidence="3" id="KW-1185">Reference proteome</keyword>
<dbReference type="Proteomes" id="UP000240760">
    <property type="component" value="Unassembled WGS sequence"/>
</dbReference>
<reference evidence="2 3" key="1">
    <citation type="submission" date="2016-07" db="EMBL/GenBank/DDBJ databases">
        <title>Multiple horizontal gene transfer events from other fungi enriched the ability of initially mycotrophic Trichoderma (Ascomycota) to feed on dead plant biomass.</title>
        <authorList>
            <consortium name="DOE Joint Genome Institute"/>
            <person name="Aerts A."/>
            <person name="Atanasova L."/>
            <person name="Chenthamara K."/>
            <person name="Zhang J."/>
            <person name="Grujic M."/>
            <person name="Henrissat B."/>
            <person name="Kuo A."/>
            <person name="Salamov A."/>
            <person name="Lipzen A."/>
            <person name="Labutti K."/>
            <person name="Barry K."/>
            <person name="Miao Y."/>
            <person name="Rahimi M.J."/>
            <person name="Shen Q."/>
            <person name="Grigoriev I.V."/>
            <person name="Kubicek C.P."/>
            <person name="Druzhinina I.S."/>
        </authorList>
    </citation>
    <scope>NUCLEOTIDE SEQUENCE [LARGE SCALE GENOMIC DNA]</scope>
    <source>
        <strain evidence="2 3">ATCC 18648</strain>
    </source>
</reference>
<evidence type="ECO:0000256" key="1">
    <source>
        <dbReference type="SAM" id="MobiDB-lite"/>
    </source>
</evidence>
<evidence type="ECO:0000313" key="3">
    <source>
        <dbReference type="Proteomes" id="UP000240760"/>
    </source>
</evidence>
<feature type="region of interest" description="Disordered" evidence="1">
    <location>
        <begin position="1"/>
        <end position="28"/>
    </location>
</feature>
<name>A0A2T4CEB2_TRILO</name>
<evidence type="ECO:0000313" key="2">
    <source>
        <dbReference type="EMBL" id="PTB79911.1"/>
    </source>
</evidence>
<proteinExistence type="predicted"/>